<dbReference type="EMBL" id="CP001678">
    <property type="protein sequence ID" value="ACT59387.1"/>
    <property type="molecule type" value="Genomic_DNA"/>
</dbReference>
<dbReference type="UniPathway" id="UPA00035">
    <property type="reaction ID" value="UER00043"/>
</dbReference>
<evidence type="ECO:0000256" key="5">
    <source>
        <dbReference type="ARBA" id="ARBA00022605"/>
    </source>
</evidence>
<sequence>MKTALDKIIDYKREEVASLKIKLSASTLHSDALRRTPPRGFAQQMLSIAKTDENALICEIKRKSPSAGNINTLKNPILAAQSYVDGGAACISVLTDGPSFGGSLEDMIAVRDAVSIPVLRKDFMIDEIQILEARAAGADAILLIMSVLDKEHALSLHQCAEDLGMSILLEAHNEAELEQALSLPSPLVGVNNRDLKRMVTELETTERLSSMVPTDKLLISESGIKTTEDIHRLRKTGARGFLIGESLMKSEDIVKSVRELRDIK</sequence>
<dbReference type="PANTHER" id="PTHR22854:SF2">
    <property type="entry name" value="INDOLE-3-GLYCEROL-PHOSPHATE SYNTHASE"/>
    <property type="match status" value="1"/>
</dbReference>
<dbReference type="Pfam" id="PF00218">
    <property type="entry name" value="IGPS"/>
    <property type="match status" value="1"/>
</dbReference>
<dbReference type="InterPro" id="IPR013785">
    <property type="entry name" value="Aldolase_TIM"/>
</dbReference>
<dbReference type="SUPFAM" id="SSF51366">
    <property type="entry name" value="Ribulose-phoshate binding barrel"/>
    <property type="match status" value="1"/>
</dbReference>
<name>C6XJU2_HIRBI</name>
<dbReference type="eggNOG" id="COG0134">
    <property type="taxonomic scope" value="Bacteria"/>
</dbReference>
<evidence type="ECO:0000256" key="7">
    <source>
        <dbReference type="ARBA" id="ARBA00022822"/>
    </source>
</evidence>
<dbReference type="Gene3D" id="3.20.20.70">
    <property type="entry name" value="Aldolase class I"/>
    <property type="match status" value="1"/>
</dbReference>
<keyword evidence="6 10" id="KW-0210">Decarboxylase</keyword>
<organism evidence="12 13">
    <name type="scientific">Hirschia baltica (strain ATCC 49814 / DSM 5838 / IFAM 1418)</name>
    <dbReference type="NCBI Taxonomy" id="582402"/>
    <lineage>
        <taxon>Bacteria</taxon>
        <taxon>Pseudomonadati</taxon>
        <taxon>Pseudomonadota</taxon>
        <taxon>Alphaproteobacteria</taxon>
        <taxon>Hyphomonadales</taxon>
        <taxon>Hyphomonadaceae</taxon>
        <taxon>Hirschia</taxon>
    </lineage>
</organism>
<feature type="domain" description="Indole-3-glycerol phosphate synthase" evidence="11">
    <location>
        <begin position="5"/>
        <end position="260"/>
    </location>
</feature>
<comment type="pathway">
    <text evidence="2 10">Amino-acid biosynthesis; L-tryptophan biosynthesis; L-tryptophan from chorismate: step 4/5.</text>
</comment>
<protein>
    <recommendedName>
        <fullName evidence="4 10">Indole-3-glycerol phosphate synthase</fullName>
        <shortName evidence="10">IGPS</shortName>
        <ecNumber evidence="3 10">4.1.1.48</ecNumber>
    </recommendedName>
</protein>
<dbReference type="PROSITE" id="PS00614">
    <property type="entry name" value="IGPS"/>
    <property type="match status" value="1"/>
</dbReference>
<dbReference type="Proteomes" id="UP000002745">
    <property type="component" value="Chromosome"/>
</dbReference>
<dbReference type="HAMAP" id="MF_00134_A">
    <property type="entry name" value="IGPS_A"/>
    <property type="match status" value="1"/>
</dbReference>
<evidence type="ECO:0000256" key="9">
    <source>
        <dbReference type="ARBA" id="ARBA00023239"/>
    </source>
</evidence>
<evidence type="ECO:0000256" key="1">
    <source>
        <dbReference type="ARBA" id="ARBA00001633"/>
    </source>
</evidence>
<dbReference type="AlphaFoldDB" id="C6XJU2"/>
<keyword evidence="8 10" id="KW-0057">Aromatic amino acid biosynthesis</keyword>
<evidence type="ECO:0000256" key="3">
    <source>
        <dbReference type="ARBA" id="ARBA00012362"/>
    </source>
</evidence>
<dbReference type="GO" id="GO:0000162">
    <property type="term" value="P:L-tryptophan biosynthetic process"/>
    <property type="evidence" value="ECO:0007669"/>
    <property type="project" value="UniProtKB-UniRule"/>
</dbReference>
<dbReference type="PANTHER" id="PTHR22854">
    <property type="entry name" value="TRYPTOPHAN BIOSYNTHESIS PROTEIN"/>
    <property type="match status" value="1"/>
</dbReference>
<dbReference type="InterPro" id="IPR001468">
    <property type="entry name" value="Indole-3-GlycerolPSynthase_CS"/>
</dbReference>
<evidence type="ECO:0000256" key="4">
    <source>
        <dbReference type="ARBA" id="ARBA00018080"/>
    </source>
</evidence>
<dbReference type="FunFam" id="3.20.20.70:FF:000024">
    <property type="entry name" value="Indole-3-glycerol phosphate synthase"/>
    <property type="match status" value="1"/>
</dbReference>
<evidence type="ECO:0000256" key="2">
    <source>
        <dbReference type="ARBA" id="ARBA00004696"/>
    </source>
</evidence>
<dbReference type="HOGENOM" id="CLU_034247_2_0_5"/>
<evidence type="ECO:0000313" key="13">
    <source>
        <dbReference type="Proteomes" id="UP000002745"/>
    </source>
</evidence>
<dbReference type="GO" id="GO:0004640">
    <property type="term" value="F:phosphoribosylanthranilate isomerase activity"/>
    <property type="evidence" value="ECO:0007669"/>
    <property type="project" value="TreeGrafter"/>
</dbReference>
<dbReference type="InterPro" id="IPR045186">
    <property type="entry name" value="Indole-3-glycerol_P_synth"/>
</dbReference>
<comment type="similarity">
    <text evidence="10">Belongs to the TrpC family.</text>
</comment>
<dbReference type="EC" id="4.1.1.48" evidence="3 10"/>
<dbReference type="STRING" id="582402.Hbal_1699"/>
<dbReference type="CDD" id="cd00331">
    <property type="entry name" value="IGPS"/>
    <property type="match status" value="1"/>
</dbReference>
<dbReference type="GO" id="GO:0004425">
    <property type="term" value="F:indole-3-glycerol-phosphate synthase activity"/>
    <property type="evidence" value="ECO:0007669"/>
    <property type="project" value="UniProtKB-UniRule"/>
</dbReference>
<comment type="catalytic activity">
    <reaction evidence="1 10">
        <text>1-(2-carboxyphenylamino)-1-deoxy-D-ribulose 5-phosphate + H(+) = (1S,2R)-1-C-(indol-3-yl)glycerol 3-phosphate + CO2 + H2O</text>
        <dbReference type="Rhea" id="RHEA:23476"/>
        <dbReference type="ChEBI" id="CHEBI:15377"/>
        <dbReference type="ChEBI" id="CHEBI:15378"/>
        <dbReference type="ChEBI" id="CHEBI:16526"/>
        <dbReference type="ChEBI" id="CHEBI:58613"/>
        <dbReference type="ChEBI" id="CHEBI:58866"/>
        <dbReference type="EC" id="4.1.1.48"/>
    </reaction>
</comment>
<reference evidence="13" key="1">
    <citation type="journal article" date="2011" name="J. Bacteriol.">
        <title>Genome sequences of eight morphologically diverse alphaproteobacteria.</title>
        <authorList>
            <consortium name="US DOE Joint Genome Institute"/>
            <person name="Brown P.J."/>
            <person name="Kysela D.T."/>
            <person name="Buechlein A."/>
            <person name="Hemmerich C."/>
            <person name="Brun Y.V."/>
        </authorList>
    </citation>
    <scope>NUCLEOTIDE SEQUENCE [LARGE SCALE GENOMIC DNA]</scope>
    <source>
        <strain evidence="13">ATCC 49814 / DSM 5838 / IFAM 1418</strain>
    </source>
</reference>
<dbReference type="HAMAP" id="MF_00134_B">
    <property type="entry name" value="IGPS_B"/>
    <property type="match status" value="1"/>
</dbReference>
<evidence type="ECO:0000313" key="12">
    <source>
        <dbReference type="EMBL" id="ACT59387.1"/>
    </source>
</evidence>
<evidence type="ECO:0000256" key="10">
    <source>
        <dbReference type="HAMAP-Rule" id="MF_00134"/>
    </source>
</evidence>
<keyword evidence="7 10" id="KW-0822">Tryptophan biosynthesis</keyword>
<dbReference type="InterPro" id="IPR011060">
    <property type="entry name" value="RibuloseP-bd_barrel"/>
</dbReference>
<keyword evidence="13" id="KW-1185">Reference proteome</keyword>
<dbReference type="InterPro" id="IPR013798">
    <property type="entry name" value="Indole-3-glycerol_P_synth_dom"/>
</dbReference>
<accession>C6XJU2</accession>
<dbReference type="NCBIfam" id="NF001377">
    <property type="entry name" value="PRK00278.2-4"/>
    <property type="match status" value="1"/>
</dbReference>
<keyword evidence="9 10" id="KW-0456">Lyase</keyword>
<dbReference type="OrthoDB" id="9804217at2"/>
<dbReference type="RefSeq" id="WP_015827537.1">
    <property type="nucleotide sequence ID" value="NC_012982.1"/>
</dbReference>
<evidence type="ECO:0000256" key="6">
    <source>
        <dbReference type="ARBA" id="ARBA00022793"/>
    </source>
</evidence>
<dbReference type="KEGG" id="hba:Hbal_1699"/>
<gene>
    <name evidence="10" type="primary">trpC</name>
    <name evidence="12" type="ordered locus">Hbal_1699</name>
</gene>
<keyword evidence="5 10" id="KW-0028">Amino-acid biosynthesis</keyword>
<evidence type="ECO:0000256" key="8">
    <source>
        <dbReference type="ARBA" id="ARBA00023141"/>
    </source>
</evidence>
<proteinExistence type="inferred from homology"/>
<evidence type="ECO:0000259" key="11">
    <source>
        <dbReference type="Pfam" id="PF00218"/>
    </source>
</evidence>